<feature type="transmembrane region" description="Helical" evidence="1">
    <location>
        <begin position="399"/>
        <end position="416"/>
    </location>
</feature>
<comment type="caution">
    <text evidence="3">The sequence shown here is derived from an EMBL/GenBank/DDBJ whole genome shotgun (WGS) entry which is preliminary data.</text>
</comment>
<reference evidence="3 4" key="1">
    <citation type="submission" date="2020-11" db="EMBL/GenBank/DDBJ databases">
        <title>Kaistella gelatinilytica sp. nov., a flavobacterium isolated from Antarctic Soil.</title>
        <authorList>
            <person name="Li J."/>
        </authorList>
    </citation>
    <scope>NUCLEOTIDE SEQUENCE [LARGE SCALE GENOMIC DNA]</scope>
    <source>
        <strain evidence="3 4">G5-32</strain>
    </source>
</reference>
<keyword evidence="1" id="KW-0812">Transmembrane</keyword>
<protein>
    <recommendedName>
        <fullName evidence="2">DUF8201 domain-containing protein</fullName>
    </recommendedName>
</protein>
<sequence length="553" mass="64399">MLIFKQSFFMVSIFFMIVILIPVFSGFGQFFNKIAGNLSEGIAINLMMGIFSVSMICSFLAFFIPLNIFVESVSIILGLFFFFYFRIYKRFWNFIGKNKLLFLPLVFIIIFFGSFYPFILDHFGYYVPTVKWISQIGLVQGISNLDLLLGQMSVWHILQAGFSNFADPFLRINVMVLIVYLIYTFEKKSWIHLFFLPILFLLTQSPSPDLPVIAFSLIILNEIINSNKNCALLFALSMFVFAIKPTMIWLPIFAFFYSLLILKSNLKFTVLGIFVLILFIFKNSWTFGFPVFPVQFLDLGLSWKPNPQLLQNSSETAIMKTYDMQYQYADIHKFSGFEYIKNWLFLNGIKGKIHLLFIMSLLIFFVYSLKKKSKVIWILFISIFIKSVLVLLFSAQYRFFLDVFFVITFILLNEFFTKKISLVIFSTLSVFFAGFLSFPSVVTELLPSFKLGGFMTGFNVNQFYKPAHFELNKYKTHQIGNLKFNVVKNYPFSFDTPLPAISPQFIQEDLDAGIFPQLKGKTLKEGFIWRKISQEEKLKIKNVLEEYSKQSLK</sequence>
<feature type="transmembrane region" description="Helical" evidence="1">
    <location>
        <begin position="375"/>
        <end position="392"/>
    </location>
</feature>
<dbReference type="InterPro" id="IPR058065">
    <property type="entry name" value="LIC_10190-like"/>
</dbReference>
<keyword evidence="1" id="KW-0472">Membrane</keyword>
<feature type="transmembrane region" description="Helical" evidence="1">
    <location>
        <begin position="353"/>
        <end position="369"/>
    </location>
</feature>
<feature type="transmembrane region" description="Helical" evidence="1">
    <location>
        <begin position="232"/>
        <end position="258"/>
    </location>
</feature>
<dbReference type="EMBL" id="JADPVI010000002">
    <property type="protein sequence ID" value="MBF8457297.1"/>
    <property type="molecule type" value="Genomic_DNA"/>
</dbReference>
<feature type="transmembrane region" description="Helical" evidence="1">
    <location>
        <begin position="264"/>
        <end position="281"/>
    </location>
</feature>
<keyword evidence="1" id="KW-1133">Transmembrane helix</keyword>
<feature type="transmembrane region" description="Helical" evidence="1">
    <location>
        <begin position="100"/>
        <end position="120"/>
    </location>
</feature>
<evidence type="ECO:0000313" key="4">
    <source>
        <dbReference type="Proteomes" id="UP000660070"/>
    </source>
</evidence>
<feature type="transmembrane region" description="Helical" evidence="1">
    <location>
        <begin position="422"/>
        <end position="446"/>
    </location>
</feature>
<feature type="transmembrane region" description="Helical" evidence="1">
    <location>
        <begin position="42"/>
        <end position="62"/>
    </location>
</feature>
<organism evidence="3 4">
    <name type="scientific">Kaistella gelatinilytica</name>
    <dbReference type="NCBI Taxonomy" id="2787636"/>
    <lineage>
        <taxon>Bacteria</taxon>
        <taxon>Pseudomonadati</taxon>
        <taxon>Bacteroidota</taxon>
        <taxon>Flavobacteriia</taxon>
        <taxon>Flavobacteriales</taxon>
        <taxon>Weeksellaceae</taxon>
        <taxon>Chryseobacterium group</taxon>
        <taxon>Kaistella</taxon>
    </lineage>
</organism>
<feature type="transmembrane region" description="Helical" evidence="1">
    <location>
        <begin position="191"/>
        <end position="220"/>
    </location>
</feature>
<dbReference type="Pfam" id="PF26626">
    <property type="entry name" value="DUF8201"/>
    <property type="match status" value="1"/>
</dbReference>
<evidence type="ECO:0000256" key="1">
    <source>
        <dbReference type="SAM" id="Phobius"/>
    </source>
</evidence>
<feature type="transmembrane region" description="Helical" evidence="1">
    <location>
        <begin position="68"/>
        <end position="88"/>
    </location>
</feature>
<feature type="domain" description="DUF8201" evidence="2">
    <location>
        <begin position="10"/>
        <end position="405"/>
    </location>
</feature>
<evidence type="ECO:0000259" key="2">
    <source>
        <dbReference type="Pfam" id="PF26626"/>
    </source>
</evidence>
<feature type="transmembrane region" description="Helical" evidence="1">
    <location>
        <begin position="169"/>
        <end position="185"/>
    </location>
</feature>
<accession>A0ABS0FCA9</accession>
<proteinExistence type="predicted"/>
<dbReference type="InterPro" id="IPR058514">
    <property type="entry name" value="DUF8201"/>
</dbReference>
<dbReference type="NCBIfam" id="NF047510">
    <property type="entry name" value="LIC_10190_fam"/>
    <property type="match status" value="1"/>
</dbReference>
<gene>
    <name evidence="3" type="ORF">IV494_08885</name>
</gene>
<dbReference type="Proteomes" id="UP000660070">
    <property type="component" value="Unassembled WGS sequence"/>
</dbReference>
<evidence type="ECO:0000313" key="3">
    <source>
        <dbReference type="EMBL" id="MBF8457297.1"/>
    </source>
</evidence>
<feature type="transmembrane region" description="Helical" evidence="1">
    <location>
        <begin position="6"/>
        <end position="30"/>
    </location>
</feature>
<keyword evidence="4" id="KW-1185">Reference proteome</keyword>
<name>A0ABS0FCA9_9FLAO</name>